<protein>
    <submittedName>
        <fullName evidence="2">Uncharacterized protein</fullName>
    </submittedName>
</protein>
<comment type="caution">
    <text evidence="2">The sequence shown here is derived from an EMBL/GenBank/DDBJ whole genome shotgun (WGS) entry which is preliminary data.</text>
</comment>
<organism evidence="2 3">
    <name type="scientific">Puccinia graminis f. sp. tritici</name>
    <dbReference type="NCBI Taxonomy" id="56615"/>
    <lineage>
        <taxon>Eukaryota</taxon>
        <taxon>Fungi</taxon>
        <taxon>Dikarya</taxon>
        <taxon>Basidiomycota</taxon>
        <taxon>Pucciniomycotina</taxon>
        <taxon>Pucciniomycetes</taxon>
        <taxon>Pucciniales</taxon>
        <taxon>Pucciniaceae</taxon>
        <taxon>Puccinia</taxon>
    </lineage>
</organism>
<proteinExistence type="predicted"/>
<keyword evidence="1" id="KW-0732">Signal</keyword>
<dbReference type="AlphaFoldDB" id="A0A5B0R8F5"/>
<reference evidence="2 3" key="1">
    <citation type="submission" date="2019-05" db="EMBL/GenBank/DDBJ databases">
        <title>Emergence of the Ug99 lineage of the wheat stem rust pathogen through somatic hybridization.</title>
        <authorList>
            <person name="Li F."/>
            <person name="Upadhyaya N.M."/>
            <person name="Sperschneider J."/>
            <person name="Matny O."/>
            <person name="Nguyen-Phuc H."/>
            <person name="Mago R."/>
            <person name="Raley C."/>
            <person name="Miller M.E."/>
            <person name="Silverstein K.A.T."/>
            <person name="Henningsen E."/>
            <person name="Hirsch C.D."/>
            <person name="Visser B."/>
            <person name="Pretorius Z.A."/>
            <person name="Steffenson B.J."/>
            <person name="Schwessinger B."/>
            <person name="Dodds P.N."/>
            <person name="Figueroa M."/>
        </authorList>
    </citation>
    <scope>NUCLEOTIDE SEQUENCE [LARGE SCALE GENOMIC DNA]</scope>
    <source>
        <strain evidence="2 3">Ug99</strain>
    </source>
</reference>
<evidence type="ECO:0000256" key="1">
    <source>
        <dbReference type="SAM" id="SignalP"/>
    </source>
</evidence>
<gene>
    <name evidence="2" type="ORF">PGTUg99_032587</name>
</gene>
<dbReference type="Proteomes" id="UP000325313">
    <property type="component" value="Unassembled WGS sequence"/>
</dbReference>
<evidence type="ECO:0000313" key="2">
    <source>
        <dbReference type="EMBL" id="KAA1121578.1"/>
    </source>
</evidence>
<feature type="signal peptide" evidence="1">
    <location>
        <begin position="1"/>
        <end position="31"/>
    </location>
</feature>
<dbReference type="EMBL" id="VDEP01000238">
    <property type="protein sequence ID" value="KAA1121578.1"/>
    <property type="molecule type" value="Genomic_DNA"/>
</dbReference>
<evidence type="ECO:0000313" key="3">
    <source>
        <dbReference type="Proteomes" id="UP000325313"/>
    </source>
</evidence>
<feature type="chain" id="PRO_5022903303" evidence="1">
    <location>
        <begin position="32"/>
        <end position="122"/>
    </location>
</feature>
<name>A0A5B0R8F5_PUCGR</name>
<sequence length="122" mass="13876">MMISQRNFQGSSPLFVLTSFVLFQHALVVEGVKCVKCNAEGVVVNENSQTLCNFMQKCGEHQCGNWRSATRYDCQRSDCGKIHFKLTGTCNHQTDCQCQVQREKWLKTYKVTIPHRGSVSLL</sequence>
<accession>A0A5B0R8F5</accession>